<keyword evidence="11" id="KW-1185">Reference proteome</keyword>
<dbReference type="InterPro" id="IPR002350">
    <property type="entry name" value="Kazal_dom"/>
</dbReference>
<dbReference type="GO" id="GO:0043252">
    <property type="term" value="P:sodium-independent organic anion transport"/>
    <property type="evidence" value="ECO:0007669"/>
    <property type="project" value="TreeGrafter"/>
</dbReference>
<dbReference type="Pfam" id="PF03137">
    <property type="entry name" value="OATP"/>
    <property type="match status" value="1"/>
</dbReference>
<feature type="transmembrane region" description="Helical" evidence="9">
    <location>
        <begin position="381"/>
        <end position="403"/>
    </location>
</feature>
<dbReference type="CDD" id="cd17336">
    <property type="entry name" value="MFS_SLCO_OATP"/>
    <property type="match status" value="1"/>
</dbReference>
<evidence type="ECO:0000259" key="10">
    <source>
        <dbReference type="PROSITE" id="PS51465"/>
    </source>
</evidence>
<evidence type="ECO:0000256" key="2">
    <source>
        <dbReference type="ARBA" id="ARBA00009657"/>
    </source>
</evidence>
<dbReference type="InterPro" id="IPR036259">
    <property type="entry name" value="MFS_trans_sf"/>
</dbReference>
<protein>
    <submittedName>
        <fullName evidence="12">Solute carrier organic anion transporter family member 74D</fullName>
    </submittedName>
</protein>
<keyword evidence="6 9" id="KW-0472">Membrane</keyword>
<feature type="compositionally biased region" description="Polar residues" evidence="8">
    <location>
        <begin position="973"/>
        <end position="1006"/>
    </location>
</feature>
<feature type="region of interest" description="Disordered" evidence="8">
    <location>
        <begin position="479"/>
        <end position="503"/>
    </location>
</feature>
<dbReference type="InterPro" id="IPR036058">
    <property type="entry name" value="Kazal_dom_sf"/>
</dbReference>
<dbReference type="KEGG" id="hazt:108670996"/>
<dbReference type="SUPFAM" id="SSF103473">
    <property type="entry name" value="MFS general substrate transporter"/>
    <property type="match status" value="1"/>
</dbReference>
<keyword evidence="7" id="KW-1015">Disulfide bond</keyword>
<feature type="region of interest" description="Disordered" evidence="8">
    <location>
        <begin position="871"/>
        <end position="927"/>
    </location>
</feature>
<feature type="region of interest" description="Disordered" evidence="8">
    <location>
        <begin position="1"/>
        <end position="96"/>
    </location>
</feature>
<dbReference type="OMA" id="WENDANS"/>
<keyword evidence="3" id="KW-1003">Cell membrane</keyword>
<organism evidence="11 12">
    <name type="scientific">Hyalella azteca</name>
    <name type="common">Amphipod</name>
    <dbReference type="NCBI Taxonomy" id="294128"/>
    <lineage>
        <taxon>Eukaryota</taxon>
        <taxon>Metazoa</taxon>
        <taxon>Ecdysozoa</taxon>
        <taxon>Arthropoda</taxon>
        <taxon>Crustacea</taxon>
        <taxon>Multicrustacea</taxon>
        <taxon>Malacostraca</taxon>
        <taxon>Eumalacostraca</taxon>
        <taxon>Peracarida</taxon>
        <taxon>Amphipoda</taxon>
        <taxon>Senticaudata</taxon>
        <taxon>Talitrida</taxon>
        <taxon>Talitroidea</taxon>
        <taxon>Hyalellidae</taxon>
        <taxon>Hyalella</taxon>
    </lineage>
</organism>
<reference evidence="12" key="1">
    <citation type="submission" date="2025-08" db="UniProtKB">
        <authorList>
            <consortium name="RefSeq"/>
        </authorList>
    </citation>
    <scope>IDENTIFICATION</scope>
    <source>
        <tissue evidence="12">Whole organism</tissue>
    </source>
</reference>
<feature type="transmembrane region" description="Helical" evidence="9">
    <location>
        <begin position="586"/>
        <end position="612"/>
    </location>
</feature>
<feature type="transmembrane region" description="Helical" evidence="9">
    <location>
        <begin position="827"/>
        <end position="848"/>
    </location>
</feature>
<dbReference type="GO" id="GO:0016323">
    <property type="term" value="C:basolateral plasma membrane"/>
    <property type="evidence" value="ECO:0007669"/>
    <property type="project" value="TreeGrafter"/>
</dbReference>
<dbReference type="OrthoDB" id="5062115at2759"/>
<keyword evidence="5 9" id="KW-1133">Transmembrane helix</keyword>
<proteinExistence type="inferred from homology"/>
<feature type="transmembrane region" description="Helical" evidence="9">
    <location>
        <begin position="738"/>
        <end position="764"/>
    </location>
</feature>
<feature type="transmembrane region" description="Helical" evidence="9">
    <location>
        <begin position="776"/>
        <end position="798"/>
    </location>
</feature>
<evidence type="ECO:0000313" key="11">
    <source>
        <dbReference type="Proteomes" id="UP000694843"/>
    </source>
</evidence>
<name>A0A8B7NL26_HYAAZ</name>
<dbReference type="PANTHER" id="PTHR11388">
    <property type="entry name" value="ORGANIC ANION TRANSPORTER"/>
    <property type="match status" value="1"/>
</dbReference>
<feature type="region of interest" description="Disordered" evidence="8">
    <location>
        <begin position="947"/>
        <end position="1090"/>
    </location>
</feature>
<feature type="compositionally biased region" description="Polar residues" evidence="8">
    <location>
        <begin position="896"/>
        <end position="905"/>
    </location>
</feature>
<dbReference type="GO" id="GO:0015347">
    <property type="term" value="F:sodium-independent organic anion transmembrane transporter activity"/>
    <property type="evidence" value="ECO:0007669"/>
    <property type="project" value="TreeGrafter"/>
</dbReference>
<keyword evidence="4 9" id="KW-0812">Transmembrane</keyword>
<feature type="transmembrane region" description="Helical" evidence="9">
    <location>
        <begin position="251"/>
        <end position="273"/>
    </location>
</feature>
<feature type="transmembrane region" description="Helical" evidence="9">
    <location>
        <begin position="624"/>
        <end position="643"/>
    </location>
</feature>
<dbReference type="Pfam" id="PF07648">
    <property type="entry name" value="Kazal_2"/>
    <property type="match status" value="1"/>
</dbReference>
<dbReference type="Gene3D" id="1.20.1250.20">
    <property type="entry name" value="MFS general substrate transporter like domains"/>
    <property type="match status" value="1"/>
</dbReference>
<evidence type="ECO:0000256" key="3">
    <source>
        <dbReference type="ARBA" id="ARBA00022475"/>
    </source>
</evidence>
<accession>A0A8B7NL26</accession>
<dbReference type="InterPro" id="IPR004156">
    <property type="entry name" value="OATP"/>
</dbReference>
<evidence type="ECO:0000313" key="12">
    <source>
        <dbReference type="RefSeq" id="XP_018013971.1"/>
    </source>
</evidence>
<dbReference type="SUPFAM" id="SSF100895">
    <property type="entry name" value="Kazal-type serine protease inhibitors"/>
    <property type="match status" value="1"/>
</dbReference>
<evidence type="ECO:0000256" key="5">
    <source>
        <dbReference type="ARBA" id="ARBA00022989"/>
    </source>
</evidence>
<feature type="compositionally biased region" description="Polar residues" evidence="8">
    <location>
        <begin position="21"/>
        <end position="33"/>
    </location>
</feature>
<feature type="domain" description="Kazal-like" evidence="10">
    <location>
        <begin position="662"/>
        <end position="721"/>
    </location>
</feature>
<dbReference type="GeneID" id="108670996"/>
<feature type="transmembrane region" description="Helical" evidence="9">
    <location>
        <begin position="337"/>
        <end position="361"/>
    </location>
</feature>
<evidence type="ECO:0000256" key="6">
    <source>
        <dbReference type="ARBA" id="ARBA00023136"/>
    </source>
</evidence>
<dbReference type="RefSeq" id="XP_018013971.1">
    <property type="nucleotide sequence ID" value="XM_018158482.2"/>
</dbReference>
<dbReference type="Proteomes" id="UP000694843">
    <property type="component" value="Unplaced"/>
</dbReference>
<evidence type="ECO:0000256" key="1">
    <source>
        <dbReference type="ARBA" id="ARBA00004651"/>
    </source>
</evidence>
<evidence type="ECO:0000256" key="9">
    <source>
        <dbReference type="SAM" id="Phobius"/>
    </source>
</evidence>
<evidence type="ECO:0000256" key="8">
    <source>
        <dbReference type="SAM" id="MobiDB-lite"/>
    </source>
</evidence>
<evidence type="ECO:0000256" key="7">
    <source>
        <dbReference type="ARBA" id="ARBA00023157"/>
    </source>
</evidence>
<dbReference type="PROSITE" id="PS51465">
    <property type="entry name" value="KAZAL_2"/>
    <property type="match status" value="1"/>
</dbReference>
<comment type="similarity">
    <text evidence="2">Belongs to the organo anion transporter (TC 2.A.60) family.</text>
</comment>
<feature type="compositionally biased region" description="Low complexity" evidence="8">
    <location>
        <begin position="906"/>
        <end position="917"/>
    </location>
</feature>
<gene>
    <name evidence="12" type="primary">LOC108670996</name>
</gene>
<feature type="transmembrane region" description="Helical" evidence="9">
    <location>
        <begin position="216"/>
        <end position="239"/>
    </location>
</feature>
<evidence type="ECO:0000256" key="4">
    <source>
        <dbReference type="ARBA" id="ARBA00022692"/>
    </source>
</evidence>
<feature type="transmembrane region" description="Helical" evidence="9">
    <location>
        <begin position="553"/>
        <end position="574"/>
    </location>
</feature>
<sequence length="1090" mass="118500">MAVEEQRPGADGASERGNPVTDFSRNSSEQKPISSGDAPKTDSAEVAACSNIGELATSPPDPCKKRRSKLSTSSSKDEDGQRSASSSPKKKNKSLTEDSGVVIGNFHAFETDDQTEVLVPRLVNGCSRVLPPPKPQRAQCNGSRNGTHAEFVSFRKSQRDPEEETKCGIGGTCGCCQHLASRQTFMVIFCLTTVLQGMFYTYFASGLSTIQKLYRISSQVTGIVMSATEVGQIGGSLFLAYYGGNGHRPRWIAWGMVLFSMCTFLCAVPHFIFSFTETNPFPHSVNSGDEMLEDFNICNVTGPVSLTSAWENDANSSFEFQNNTSIACEDPSRLTNFVLGLFFLALIGVGIGQTAVVNLGIPYIDDNVDNKDSPMYFATTSAVRILGPTFGFMLGSVCTRLYVFPMQDPGFPTSDPRWVGAWWLGMLGRGGTIATRSPEEAKVRTNITALFHPASTSPSRQPSALNLPLNNVDRCEGQVPNDGDTAGPGDPMLRPRVDEGNRNDRPCLQERVEMQLMEQHEAAEVEYWSSYRREPTIKDFPRAVRRQLRNPVLVLRTASSVLHILPIAGLYTFLPKYLETQFRLPVPTAAMLAGTGGILLMGVGILISGIYIRHRRPSARAITAWIAVTALLYSVGMVVLMFVGCEQDDIAGMVLKDGSSTPVFEPLCNRSCAGSCDDSLYAPVCTRDGKTHFSACHLGCSAVVKVNDSSAVGFSECECVAADMTAELRLCDLECTSVVWYIVIFAVFVIIHSTAEVGGMLITLRCCQKQDKAMALGLISLAIGLFGNMPCPIIYGGIVDAACIQWRSTCGTFGDCQLYDTRFFRLVFHGITAAVMLLAFFVDVAVWMKSKHIILQPDTVEDDQIFWDGHPTEVTSSPDIQPEAKHSTAHLPPSDMTPSTAISQVSRRSSSPGPESPTVCPPPLSIVPETSLPLSPIEHLLPDASARDTLDSQKSRNPRISSPLVRKSRSKTDAPTSSPQRRSVTRATRPSKSSPAPTSPFSNSPPNLDGRHKTPGKFPSASRMPGTSENSRPEKKKSQVRQSGPSPRNRVKVDTKRLSAPTSAQKRTVPGTDNKEDEQNANKGYRSTAL</sequence>
<feature type="transmembrane region" description="Helical" evidence="9">
    <location>
        <begin position="185"/>
        <end position="204"/>
    </location>
</feature>
<dbReference type="PANTHER" id="PTHR11388:SF159">
    <property type="entry name" value="SOLUTE CARRIER ORGANIC ANION TRANSPORTER FAMILY MEMBER 74D"/>
    <property type="match status" value="1"/>
</dbReference>
<comment type="subcellular location">
    <subcellularLocation>
        <location evidence="1">Cell membrane</location>
        <topology evidence="1">Multi-pass membrane protein</topology>
    </subcellularLocation>
</comment>
<dbReference type="AlphaFoldDB" id="A0A8B7NL26"/>
<feature type="compositionally biased region" description="Basic and acidic residues" evidence="8">
    <location>
        <begin position="493"/>
        <end position="503"/>
    </location>
</feature>